<keyword evidence="3" id="KW-1185">Reference proteome</keyword>
<feature type="region of interest" description="Disordered" evidence="1">
    <location>
        <begin position="76"/>
        <end position="98"/>
    </location>
</feature>
<name>A0A8T0FGP3_ARGBR</name>
<reference evidence="2" key="1">
    <citation type="journal article" date="2020" name="bioRxiv">
        <title>Chromosome-level reference genome of the European wasp spider Argiope bruennichi: a resource for studies on range expansion and evolutionary adaptation.</title>
        <authorList>
            <person name="Sheffer M.M."/>
            <person name="Hoppe A."/>
            <person name="Krehenwinkel H."/>
            <person name="Uhl G."/>
            <person name="Kuss A.W."/>
            <person name="Jensen L."/>
            <person name="Jensen C."/>
            <person name="Gillespie R.G."/>
            <person name="Hoff K.J."/>
            <person name="Prost S."/>
        </authorList>
    </citation>
    <scope>NUCLEOTIDE SEQUENCE</scope>
</reference>
<sequence>MYSCPDDHIRHSSDSGFDGDDAATFLTFQIARLDRSICQKSIGKVTTMLQHCLDHPVPSVPVIDLTIDWDCDSDAETLPRSSTASHDASIPAIDLRMD</sequence>
<evidence type="ECO:0000313" key="3">
    <source>
        <dbReference type="Proteomes" id="UP000807504"/>
    </source>
</evidence>
<organism evidence="2 3">
    <name type="scientific">Argiope bruennichi</name>
    <name type="common">Wasp spider</name>
    <name type="synonym">Aranea bruennichi</name>
    <dbReference type="NCBI Taxonomy" id="94029"/>
    <lineage>
        <taxon>Eukaryota</taxon>
        <taxon>Metazoa</taxon>
        <taxon>Ecdysozoa</taxon>
        <taxon>Arthropoda</taxon>
        <taxon>Chelicerata</taxon>
        <taxon>Arachnida</taxon>
        <taxon>Araneae</taxon>
        <taxon>Araneomorphae</taxon>
        <taxon>Entelegynae</taxon>
        <taxon>Araneoidea</taxon>
        <taxon>Araneidae</taxon>
        <taxon>Argiope</taxon>
    </lineage>
</organism>
<comment type="caution">
    <text evidence="2">The sequence shown here is derived from an EMBL/GenBank/DDBJ whole genome shotgun (WGS) entry which is preliminary data.</text>
</comment>
<evidence type="ECO:0000256" key="1">
    <source>
        <dbReference type="SAM" id="MobiDB-lite"/>
    </source>
</evidence>
<protein>
    <submittedName>
        <fullName evidence="2">Uncharacterized protein</fullName>
    </submittedName>
</protein>
<gene>
    <name evidence="2" type="ORF">HNY73_007338</name>
</gene>
<accession>A0A8T0FGP3</accession>
<dbReference type="AlphaFoldDB" id="A0A8T0FGP3"/>
<proteinExistence type="predicted"/>
<reference evidence="2" key="2">
    <citation type="submission" date="2020-06" db="EMBL/GenBank/DDBJ databases">
        <authorList>
            <person name="Sheffer M."/>
        </authorList>
    </citation>
    <scope>NUCLEOTIDE SEQUENCE</scope>
</reference>
<dbReference type="Proteomes" id="UP000807504">
    <property type="component" value="Unassembled WGS sequence"/>
</dbReference>
<dbReference type="EMBL" id="JABXBU010000012">
    <property type="protein sequence ID" value="KAF8789398.1"/>
    <property type="molecule type" value="Genomic_DNA"/>
</dbReference>
<evidence type="ECO:0000313" key="2">
    <source>
        <dbReference type="EMBL" id="KAF8789398.1"/>
    </source>
</evidence>